<dbReference type="Gene3D" id="3.40.10.10">
    <property type="entry name" value="DNA Methylphosphotriester Repair Domain"/>
    <property type="match status" value="1"/>
</dbReference>
<comment type="caution">
    <text evidence="14">The sequence shown here is derived from an EMBL/GenBank/DDBJ whole genome shotgun (WGS) entry which is preliminary data.</text>
</comment>
<dbReference type="InterPro" id="IPR016220">
    <property type="entry name" value="Me-P-triester_DNA_alkyl-Trfase"/>
</dbReference>
<evidence type="ECO:0000256" key="9">
    <source>
        <dbReference type="ARBA" id="ARBA00023159"/>
    </source>
</evidence>
<dbReference type="PROSITE" id="PS01124">
    <property type="entry name" value="HTH_ARAC_FAMILY_2"/>
    <property type="match status" value="1"/>
</dbReference>
<dbReference type="InterPro" id="IPR035451">
    <property type="entry name" value="Ada-like_dom_sf"/>
</dbReference>
<keyword evidence="4" id="KW-0479">Metal-binding</keyword>
<dbReference type="PANTHER" id="PTHR43280">
    <property type="entry name" value="ARAC-FAMILY TRANSCRIPTIONAL REGULATOR"/>
    <property type="match status" value="1"/>
</dbReference>
<sequence length="205" mass="22713">MNPEMFDRIYESIAKKESTYDGVFYTGVLTTKIVCRPSCRARTPKRENIKLYDSFEGAIRAGFRPCKRCKPEEPGPHGPDAALAAKVDALIGEHLSERVTLKSLAAALAISPYHLQRTYKRLVGHSPAVQLQRARIEAAQQMLADGKNSIAEIGSAVGFRSPSHFAVWFRSETGLTPSEYRESNASHREHPLDSKSSRANQGGNR</sequence>
<dbReference type="SMART" id="SM00342">
    <property type="entry name" value="HTH_ARAC"/>
    <property type="match status" value="1"/>
</dbReference>
<keyword evidence="8" id="KW-0238">DNA-binding</keyword>
<keyword evidence="2" id="KW-0489">Methyltransferase</keyword>
<comment type="cofactor">
    <cofactor evidence="1">
        <name>Zn(2+)</name>
        <dbReference type="ChEBI" id="CHEBI:29105"/>
    </cofactor>
</comment>
<evidence type="ECO:0000313" key="15">
    <source>
        <dbReference type="Proteomes" id="UP001597343"/>
    </source>
</evidence>
<dbReference type="InterPro" id="IPR020449">
    <property type="entry name" value="Tscrpt_reg_AraC-type_HTH"/>
</dbReference>
<name>A0ABW5A216_9BACL</name>
<gene>
    <name evidence="14" type="ORF">ACFSOY_20240</name>
</gene>
<evidence type="ECO:0000256" key="12">
    <source>
        <dbReference type="SAM" id="MobiDB-lite"/>
    </source>
</evidence>
<dbReference type="SUPFAM" id="SSF57884">
    <property type="entry name" value="Ada DNA repair protein, N-terminal domain (N-Ada 10)"/>
    <property type="match status" value="1"/>
</dbReference>
<organism evidence="14 15">
    <name type="scientific">Tumebacillus lipolyticus</name>
    <dbReference type="NCBI Taxonomy" id="1280370"/>
    <lineage>
        <taxon>Bacteria</taxon>
        <taxon>Bacillati</taxon>
        <taxon>Bacillota</taxon>
        <taxon>Bacilli</taxon>
        <taxon>Bacillales</taxon>
        <taxon>Alicyclobacillaceae</taxon>
        <taxon>Tumebacillus</taxon>
    </lineage>
</organism>
<feature type="region of interest" description="Disordered" evidence="12">
    <location>
        <begin position="177"/>
        <end position="205"/>
    </location>
</feature>
<evidence type="ECO:0000256" key="11">
    <source>
        <dbReference type="ARBA" id="ARBA00023204"/>
    </source>
</evidence>
<dbReference type="SUPFAM" id="SSF46689">
    <property type="entry name" value="Homeodomain-like"/>
    <property type="match status" value="2"/>
</dbReference>
<proteinExistence type="predicted"/>
<dbReference type="InterPro" id="IPR009057">
    <property type="entry name" value="Homeodomain-like_sf"/>
</dbReference>
<reference evidence="15" key="1">
    <citation type="journal article" date="2019" name="Int. J. Syst. Evol. Microbiol.">
        <title>The Global Catalogue of Microorganisms (GCM) 10K type strain sequencing project: providing services to taxonomists for standard genome sequencing and annotation.</title>
        <authorList>
            <consortium name="The Broad Institute Genomics Platform"/>
            <consortium name="The Broad Institute Genome Sequencing Center for Infectious Disease"/>
            <person name="Wu L."/>
            <person name="Ma J."/>
        </authorList>
    </citation>
    <scope>NUCLEOTIDE SEQUENCE [LARGE SCALE GENOMIC DNA]</scope>
    <source>
        <strain evidence="15">CGMCC 1.13574</strain>
    </source>
</reference>
<keyword evidence="3" id="KW-0808">Transferase</keyword>
<evidence type="ECO:0000259" key="13">
    <source>
        <dbReference type="PROSITE" id="PS01124"/>
    </source>
</evidence>
<keyword evidence="10" id="KW-0804">Transcription</keyword>
<accession>A0ABW5A216</accession>
<dbReference type="EMBL" id="JBHUIO010000019">
    <property type="protein sequence ID" value="MFD2172282.1"/>
    <property type="molecule type" value="Genomic_DNA"/>
</dbReference>
<dbReference type="PRINTS" id="PR00032">
    <property type="entry name" value="HTHARAC"/>
</dbReference>
<dbReference type="Proteomes" id="UP001597343">
    <property type="component" value="Unassembled WGS sequence"/>
</dbReference>
<evidence type="ECO:0000256" key="4">
    <source>
        <dbReference type="ARBA" id="ARBA00022723"/>
    </source>
</evidence>
<evidence type="ECO:0000256" key="2">
    <source>
        <dbReference type="ARBA" id="ARBA00022603"/>
    </source>
</evidence>
<dbReference type="InterPro" id="IPR018060">
    <property type="entry name" value="HTH_AraC"/>
</dbReference>
<dbReference type="InterPro" id="IPR018062">
    <property type="entry name" value="HTH_AraC-typ_CS"/>
</dbReference>
<protein>
    <submittedName>
        <fullName evidence="14">Bifunctional transcriptional activator/DNA repair enzyme AdaA</fullName>
    </submittedName>
</protein>
<evidence type="ECO:0000256" key="1">
    <source>
        <dbReference type="ARBA" id="ARBA00001947"/>
    </source>
</evidence>
<dbReference type="PROSITE" id="PS00041">
    <property type="entry name" value="HTH_ARAC_FAMILY_1"/>
    <property type="match status" value="1"/>
</dbReference>
<keyword evidence="6" id="KW-0862">Zinc</keyword>
<evidence type="ECO:0000256" key="10">
    <source>
        <dbReference type="ARBA" id="ARBA00023163"/>
    </source>
</evidence>
<evidence type="ECO:0000256" key="3">
    <source>
        <dbReference type="ARBA" id="ARBA00022679"/>
    </source>
</evidence>
<keyword evidence="5" id="KW-0227">DNA damage</keyword>
<dbReference type="PANTHER" id="PTHR43280:SF28">
    <property type="entry name" value="HTH-TYPE TRANSCRIPTIONAL ACTIVATOR RHAS"/>
    <property type="match status" value="1"/>
</dbReference>
<keyword evidence="15" id="KW-1185">Reference proteome</keyword>
<keyword evidence="9" id="KW-0010">Activator</keyword>
<dbReference type="PIRSF" id="PIRSF000408">
    <property type="entry name" value="Alkyltransferas_AdaA"/>
    <property type="match status" value="1"/>
</dbReference>
<keyword evidence="7" id="KW-0805">Transcription regulation</keyword>
<dbReference type="InterPro" id="IPR004026">
    <property type="entry name" value="Ada_DNA_repair_Zn-bd"/>
</dbReference>
<dbReference type="Pfam" id="PF02805">
    <property type="entry name" value="Ada_Zn_binding"/>
    <property type="match status" value="1"/>
</dbReference>
<dbReference type="RefSeq" id="WP_386049668.1">
    <property type="nucleotide sequence ID" value="NZ_JBHUIO010000019.1"/>
</dbReference>
<feature type="compositionally biased region" description="Basic and acidic residues" evidence="12">
    <location>
        <begin position="179"/>
        <end position="196"/>
    </location>
</feature>
<evidence type="ECO:0000256" key="8">
    <source>
        <dbReference type="ARBA" id="ARBA00023125"/>
    </source>
</evidence>
<feature type="domain" description="HTH araC/xylS-type" evidence="13">
    <location>
        <begin position="85"/>
        <end position="183"/>
    </location>
</feature>
<keyword evidence="11" id="KW-0234">DNA repair</keyword>
<dbReference type="Gene3D" id="1.10.10.60">
    <property type="entry name" value="Homeodomain-like"/>
    <property type="match status" value="1"/>
</dbReference>
<dbReference type="Pfam" id="PF12833">
    <property type="entry name" value="HTH_18"/>
    <property type="match status" value="1"/>
</dbReference>
<evidence type="ECO:0000256" key="5">
    <source>
        <dbReference type="ARBA" id="ARBA00022763"/>
    </source>
</evidence>
<evidence type="ECO:0000313" key="14">
    <source>
        <dbReference type="EMBL" id="MFD2172282.1"/>
    </source>
</evidence>
<evidence type="ECO:0000256" key="6">
    <source>
        <dbReference type="ARBA" id="ARBA00022833"/>
    </source>
</evidence>
<evidence type="ECO:0000256" key="7">
    <source>
        <dbReference type="ARBA" id="ARBA00023015"/>
    </source>
</evidence>